<dbReference type="Pfam" id="PF00106">
    <property type="entry name" value="adh_short"/>
    <property type="match status" value="1"/>
</dbReference>
<proteinExistence type="inferred from homology"/>
<protein>
    <recommendedName>
        <fullName evidence="6">Dehydrogenase</fullName>
    </recommendedName>
</protein>
<dbReference type="PROSITE" id="PS00061">
    <property type="entry name" value="ADH_SHORT"/>
    <property type="match status" value="1"/>
</dbReference>
<dbReference type="AlphaFoldDB" id="A0AAV5U4I7"/>
<dbReference type="PRINTS" id="PR00081">
    <property type="entry name" value="GDHRDH"/>
</dbReference>
<keyword evidence="5" id="KW-1185">Reference proteome</keyword>
<dbReference type="SUPFAM" id="SSF51735">
    <property type="entry name" value="NAD(P)-binding Rossmann-fold domains"/>
    <property type="match status" value="1"/>
</dbReference>
<dbReference type="InterPro" id="IPR002347">
    <property type="entry name" value="SDR_fam"/>
</dbReference>
<dbReference type="PANTHER" id="PTHR43313:SF7">
    <property type="entry name" value="17-BETA-HYDROXYSTEROID DEHYDROGENASE TYPE 6"/>
    <property type="match status" value="1"/>
</dbReference>
<evidence type="ECO:0000313" key="4">
    <source>
        <dbReference type="EMBL" id="GMT01298.1"/>
    </source>
</evidence>
<dbReference type="EMBL" id="BTSX01000005">
    <property type="protein sequence ID" value="GMT01298.1"/>
    <property type="molecule type" value="Genomic_DNA"/>
</dbReference>
<dbReference type="PANTHER" id="PTHR43313">
    <property type="entry name" value="SHORT-CHAIN DEHYDROGENASE/REDUCTASE FAMILY 9C"/>
    <property type="match status" value="1"/>
</dbReference>
<feature type="transmembrane region" description="Helical" evidence="3">
    <location>
        <begin position="12"/>
        <end position="29"/>
    </location>
</feature>
<dbReference type="Proteomes" id="UP001432027">
    <property type="component" value="Unassembled WGS sequence"/>
</dbReference>
<sequence>LILGISSAMSFNSGFLWLALYPGVPYAIYHLRDISFLWGLGAVVLVWLLYVIIQKMLSLLEIDDLEKRAVFITGCDTGFGNLLTIKCLERGMPVFAGCLTEKGAEALRKTAEFLPGKLETIIVDVASDESVAKAAAYLEKATEQYGGLHGVVNNAGIVGSSFFDDMLTTKDYKCVAEVNTFGVIRVTQATKHLVKKTRGRIVTVASICARVGIMGLGPYTVSKFAVSGYCEVIRQELRYFGVSVHILEPGFFRTPLIDEKIVQARLDEMWKTVPEVIKEEYGEKFFKASRERATEMLHKIGSPHVHLVVDAYFHALTARFPHLRYQIGNDSKFLFIPLSYLPTGARDALFALGEKISGAPVPENALQKYATPKATSILIDDSKSTSSNGSA</sequence>
<comment type="similarity">
    <text evidence="2">Belongs to the short-chain dehydrogenases/reductases (SDR) family.</text>
</comment>
<evidence type="ECO:0000313" key="5">
    <source>
        <dbReference type="Proteomes" id="UP001432027"/>
    </source>
</evidence>
<keyword evidence="3" id="KW-0812">Transmembrane</keyword>
<dbReference type="PRINTS" id="PR00080">
    <property type="entry name" value="SDRFAMILY"/>
</dbReference>
<name>A0AAV5U4I7_9BILA</name>
<evidence type="ECO:0000256" key="1">
    <source>
        <dbReference type="ARBA" id="ARBA00023002"/>
    </source>
</evidence>
<dbReference type="GO" id="GO:0016491">
    <property type="term" value="F:oxidoreductase activity"/>
    <property type="evidence" value="ECO:0007669"/>
    <property type="project" value="UniProtKB-KW"/>
</dbReference>
<keyword evidence="3" id="KW-0472">Membrane</keyword>
<dbReference type="InterPro" id="IPR020904">
    <property type="entry name" value="Sc_DH/Rdtase_CS"/>
</dbReference>
<keyword evidence="3" id="KW-1133">Transmembrane helix</keyword>
<dbReference type="GO" id="GO:0008202">
    <property type="term" value="P:steroid metabolic process"/>
    <property type="evidence" value="ECO:0007669"/>
    <property type="project" value="TreeGrafter"/>
</dbReference>
<dbReference type="Gene3D" id="3.40.50.720">
    <property type="entry name" value="NAD(P)-binding Rossmann-like Domain"/>
    <property type="match status" value="1"/>
</dbReference>
<dbReference type="InterPro" id="IPR036291">
    <property type="entry name" value="NAD(P)-bd_dom_sf"/>
</dbReference>
<accession>A0AAV5U4I7</accession>
<feature type="transmembrane region" description="Helical" evidence="3">
    <location>
        <begin position="35"/>
        <end position="53"/>
    </location>
</feature>
<gene>
    <name evidence="4" type="ORF">PENTCL1PPCAC_23472</name>
</gene>
<evidence type="ECO:0000256" key="3">
    <source>
        <dbReference type="SAM" id="Phobius"/>
    </source>
</evidence>
<evidence type="ECO:0000256" key="2">
    <source>
        <dbReference type="RuleBase" id="RU000363"/>
    </source>
</evidence>
<organism evidence="4 5">
    <name type="scientific">Pristionchus entomophagus</name>
    <dbReference type="NCBI Taxonomy" id="358040"/>
    <lineage>
        <taxon>Eukaryota</taxon>
        <taxon>Metazoa</taxon>
        <taxon>Ecdysozoa</taxon>
        <taxon>Nematoda</taxon>
        <taxon>Chromadorea</taxon>
        <taxon>Rhabditida</taxon>
        <taxon>Rhabditina</taxon>
        <taxon>Diplogasteromorpha</taxon>
        <taxon>Diplogasteroidea</taxon>
        <taxon>Neodiplogasteridae</taxon>
        <taxon>Pristionchus</taxon>
    </lineage>
</organism>
<reference evidence="4" key="1">
    <citation type="submission" date="2023-10" db="EMBL/GenBank/DDBJ databases">
        <title>Genome assembly of Pristionchus species.</title>
        <authorList>
            <person name="Yoshida K."/>
            <person name="Sommer R.J."/>
        </authorList>
    </citation>
    <scope>NUCLEOTIDE SEQUENCE</scope>
    <source>
        <strain evidence="4">RS0144</strain>
    </source>
</reference>
<feature type="non-terminal residue" evidence="4">
    <location>
        <position position="1"/>
    </location>
</feature>
<evidence type="ECO:0008006" key="6">
    <source>
        <dbReference type="Google" id="ProtNLM"/>
    </source>
</evidence>
<keyword evidence="1" id="KW-0560">Oxidoreductase</keyword>
<comment type="caution">
    <text evidence="4">The sequence shown here is derived from an EMBL/GenBank/DDBJ whole genome shotgun (WGS) entry which is preliminary data.</text>
</comment>